<dbReference type="AlphaFoldDB" id="A0AAV4VW46"/>
<evidence type="ECO:0000313" key="2">
    <source>
        <dbReference type="Proteomes" id="UP001054945"/>
    </source>
</evidence>
<accession>A0AAV4VW46</accession>
<dbReference type="Proteomes" id="UP001054945">
    <property type="component" value="Unassembled WGS sequence"/>
</dbReference>
<keyword evidence="2" id="KW-1185">Reference proteome</keyword>
<dbReference type="EMBL" id="BPLR01015168">
    <property type="protein sequence ID" value="GIY74090.1"/>
    <property type="molecule type" value="Genomic_DNA"/>
</dbReference>
<evidence type="ECO:0000313" key="1">
    <source>
        <dbReference type="EMBL" id="GIY74090.1"/>
    </source>
</evidence>
<protein>
    <submittedName>
        <fullName evidence="1">Uncharacterized protein</fullName>
    </submittedName>
</protein>
<comment type="caution">
    <text evidence="1">The sequence shown here is derived from an EMBL/GenBank/DDBJ whole genome shotgun (WGS) entry which is preliminary data.</text>
</comment>
<proteinExistence type="predicted"/>
<reference evidence="1 2" key="1">
    <citation type="submission" date="2021-06" db="EMBL/GenBank/DDBJ databases">
        <title>Caerostris extrusa draft genome.</title>
        <authorList>
            <person name="Kono N."/>
            <person name="Arakawa K."/>
        </authorList>
    </citation>
    <scope>NUCLEOTIDE SEQUENCE [LARGE SCALE GENOMIC DNA]</scope>
</reference>
<name>A0AAV4VW46_CAEEX</name>
<sequence>MKFLTRAITLLNSRSGEKMESPRELILKYSGARSFGTLKHNYLPKPSFIHRLRPDATLVESDHVKMRLDKDYRVTRTGTFA</sequence>
<gene>
    <name evidence="1" type="ORF">CEXT_33001</name>
</gene>
<organism evidence="1 2">
    <name type="scientific">Caerostris extrusa</name>
    <name type="common">Bark spider</name>
    <name type="synonym">Caerostris bankana</name>
    <dbReference type="NCBI Taxonomy" id="172846"/>
    <lineage>
        <taxon>Eukaryota</taxon>
        <taxon>Metazoa</taxon>
        <taxon>Ecdysozoa</taxon>
        <taxon>Arthropoda</taxon>
        <taxon>Chelicerata</taxon>
        <taxon>Arachnida</taxon>
        <taxon>Araneae</taxon>
        <taxon>Araneomorphae</taxon>
        <taxon>Entelegynae</taxon>
        <taxon>Araneoidea</taxon>
        <taxon>Araneidae</taxon>
        <taxon>Caerostris</taxon>
    </lineage>
</organism>